<comment type="caution">
    <text evidence="3">The sequence shown here is derived from an EMBL/GenBank/DDBJ whole genome shotgun (WGS) entry which is preliminary data.</text>
</comment>
<keyword evidence="3" id="KW-0540">Nuclease</keyword>
<dbReference type="InterPro" id="IPR011335">
    <property type="entry name" value="Restrct_endonuc-II-like"/>
</dbReference>
<dbReference type="GO" id="GO:0004519">
    <property type="term" value="F:endonuclease activity"/>
    <property type="evidence" value="ECO:0007669"/>
    <property type="project" value="UniProtKB-KW"/>
</dbReference>
<keyword evidence="3" id="KW-0255">Endonuclease</keyword>
<dbReference type="Proteomes" id="UP001204953">
    <property type="component" value="Unassembled WGS sequence"/>
</dbReference>
<dbReference type="PANTHER" id="PTHR33352:SF3">
    <property type="entry name" value="SLR1612 PROTEIN"/>
    <property type="match status" value="1"/>
</dbReference>
<keyword evidence="1" id="KW-0175">Coiled coil</keyword>
<protein>
    <submittedName>
        <fullName evidence="3">Uma2 family endonuclease</fullName>
    </submittedName>
</protein>
<feature type="domain" description="Putative restriction endonuclease" evidence="2">
    <location>
        <begin position="33"/>
        <end position="156"/>
    </location>
</feature>
<reference evidence="3" key="1">
    <citation type="submission" date="2022-06" db="EMBL/GenBank/DDBJ databases">
        <title>New cyanobacteria of genus Symplocastrum in benthos of Lake Baikal.</title>
        <authorList>
            <person name="Sorokovikova E."/>
            <person name="Tikhonova I."/>
            <person name="Krasnopeev A."/>
            <person name="Evseev P."/>
            <person name="Gladkikh A."/>
            <person name="Belykh O."/>
        </authorList>
    </citation>
    <scope>NUCLEOTIDE SEQUENCE</scope>
    <source>
        <strain evidence="3">BBK-W-15</strain>
    </source>
</reference>
<evidence type="ECO:0000313" key="3">
    <source>
        <dbReference type="EMBL" id="MCP2729046.1"/>
    </source>
</evidence>
<dbReference type="Gene3D" id="3.90.1570.10">
    <property type="entry name" value="tt1808, chain A"/>
    <property type="match status" value="1"/>
</dbReference>
<proteinExistence type="predicted"/>
<accession>A0AAE3KMQ7</accession>
<dbReference type="AlphaFoldDB" id="A0AAE3KMQ7"/>
<dbReference type="SUPFAM" id="SSF52980">
    <property type="entry name" value="Restriction endonuclease-like"/>
    <property type="match status" value="1"/>
</dbReference>
<dbReference type="Pfam" id="PF05685">
    <property type="entry name" value="Uma2"/>
    <property type="match status" value="1"/>
</dbReference>
<dbReference type="InterPro" id="IPR008538">
    <property type="entry name" value="Uma2"/>
</dbReference>
<evidence type="ECO:0000259" key="2">
    <source>
        <dbReference type="Pfam" id="PF05685"/>
    </source>
</evidence>
<keyword evidence="3" id="KW-0378">Hydrolase</keyword>
<dbReference type="InterPro" id="IPR012296">
    <property type="entry name" value="Nuclease_put_TT1808"/>
</dbReference>
<dbReference type="CDD" id="cd06260">
    <property type="entry name" value="DUF820-like"/>
    <property type="match status" value="1"/>
</dbReference>
<keyword evidence="4" id="KW-1185">Reference proteome</keyword>
<gene>
    <name evidence="3" type="ORF">NJ959_11315</name>
</gene>
<name>A0AAE3KMQ7_9CYAN</name>
<sequence length="260" mass="30152">MLNYQLPRYLPSADELPDTDETPVDNELQELIPGLLKAILLILWGGRMDWLFGIDMGIYYHPDESPIVPDGFLSLGVERFYDEELRPSYVLWDEKVVPILVLEVVSPTYRKEYSDKLVDYEDLGVLYYVIYSSRRRQKTHLEVHKLVDGKYELQLGNPVWLPEIGLGIGCERGNYSGVTREWLYWYDQEGKRYHTPEEQIKEKVAEVLKAQQEARVARQEAQLAKQATQLAQQQTQLAQQRAQKLAQKLRDLGIDPDNLG</sequence>
<feature type="coiled-coil region" evidence="1">
    <location>
        <begin position="200"/>
        <end position="243"/>
    </location>
</feature>
<organism evidence="3 4">
    <name type="scientific">Limnofasciculus baicalensis BBK-W-15</name>
    <dbReference type="NCBI Taxonomy" id="2699891"/>
    <lineage>
        <taxon>Bacteria</taxon>
        <taxon>Bacillati</taxon>
        <taxon>Cyanobacteriota</taxon>
        <taxon>Cyanophyceae</taxon>
        <taxon>Coleofasciculales</taxon>
        <taxon>Coleofasciculaceae</taxon>
        <taxon>Limnofasciculus</taxon>
        <taxon>Limnofasciculus baicalensis</taxon>
    </lineage>
</organism>
<dbReference type="RefSeq" id="WP_254011836.1">
    <property type="nucleotide sequence ID" value="NZ_JAMZMM010000090.1"/>
</dbReference>
<dbReference type="PANTHER" id="PTHR33352">
    <property type="entry name" value="SLR1095 PROTEIN"/>
    <property type="match status" value="1"/>
</dbReference>
<dbReference type="EMBL" id="JAMZMM010000090">
    <property type="protein sequence ID" value="MCP2729046.1"/>
    <property type="molecule type" value="Genomic_DNA"/>
</dbReference>
<evidence type="ECO:0000256" key="1">
    <source>
        <dbReference type="SAM" id="Coils"/>
    </source>
</evidence>
<evidence type="ECO:0000313" key="4">
    <source>
        <dbReference type="Proteomes" id="UP001204953"/>
    </source>
</evidence>